<dbReference type="RefSeq" id="WP_208844176.1">
    <property type="nucleotide sequence ID" value="NZ_CP072133.1"/>
</dbReference>
<name>A0A975HM32_9GAMM</name>
<dbReference type="SUPFAM" id="SSF52266">
    <property type="entry name" value="SGNH hydrolase"/>
    <property type="match status" value="1"/>
</dbReference>
<keyword evidence="2" id="KW-1185">Reference proteome</keyword>
<proteinExistence type="predicted"/>
<dbReference type="KEGG" id="pxi:J5O05_07040"/>
<organism evidence="1 2">
    <name type="scientific">Pseudoalteromonas xiamenensis</name>
    <dbReference type="NCBI Taxonomy" id="882626"/>
    <lineage>
        <taxon>Bacteria</taxon>
        <taxon>Pseudomonadati</taxon>
        <taxon>Pseudomonadota</taxon>
        <taxon>Gammaproteobacteria</taxon>
        <taxon>Alteromonadales</taxon>
        <taxon>Pseudoalteromonadaceae</taxon>
        <taxon>Pseudoalteromonas</taxon>
    </lineage>
</organism>
<protein>
    <submittedName>
        <fullName evidence="1">Uncharacterized protein</fullName>
    </submittedName>
</protein>
<evidence type="ECO:0000313" key="1">
    <source>
        <dbReference type="EMBL" id="QTH72552.1"/>
    </source>
</evidence>
<accession>A0A975HM32</accession>
<dbReference type="AlphaFoldDB" id="A0A975HM32"/>
<evidence type="ECO:0000313" key="2">
    <source>
        <dbReference type="Proteomes" id="UP000664904"/>
    </source>
</evidence>
<dbReference type="EMBL" id="CP072133">
    <property type="protein sequence ID" value="QTH72552.1"/>
    <property type="molecule type" value="Genomic_DNA"/>
</dbReference>
<gene>
    <name evidence="1" type="ORF">J5O05_07040</name>
</gene>
<sequence>MIDIVLLGGSNSIKKNGLRKALSDECLKCYALGATSSLQNLYELVRHHEDIKKSSLIISESNVNDFHIHNILNISLSDIEINIKRLYRELSTTGCRVVVILLPLQTPKFKNAQKINSMHKHWINYYGLDYLDVDSYFECNELSSFFYFNNLDHPLDRHMYEIGKRLISLFENLSIKRNNICEEEFHIHSDFSLEKFENKNSIFYEKVNVIDNPVEVSVGKDKRVIGIHSWSYHNSKIKISSSEFCYIRSANTENQFHDISADFIITDSFYIEKSNDIDSEKSIRVLKSNGDSSISPFGLVSLFSVSSSKNKVCEINSVSVNVSDCLSFIVEDMNHIKQYMSYKRANRPLYQFFIKNKSNALISLIYKFKDKILK</sequence>
<dbReference type="Proteomes" id="UP000664904">
    <property type="component" value="Chromosome"/>
</dbReference>
<reference evidence="1" key="1">
    <citation type="submission" date="2021-03" db="EMBL/GenBank/DDBJ databases">
        <title>Complete Genome of Pseudoalteromonas xiamenensis STKMTI.2, a new potential marine bacterium producing anti-Vibrio compounds.</title>
        <authorList>
            <person name="Handayani D.P."/>
            <person name="Isnansetyo A."/>
            <person name="Istiqomah I."/>
            <person name="Jumina J."/>
        </authorList>
    </citation>
    <scope>NUCLEOTIDE SEQUENCE</scope>
    <source>
        <strain evidence="1">STKMTI.2</strain>
    </source>
</reference>